<protein>
    <submittedName>
        <fullName evidence="9">Trimeric intracellular cation channel family protein</fullName>
    </submittedName>
</protein>
<evidence type="ECO:0000256" key="4">
    <source>
        <dbReference type="ARBA" id="ARBA00022692"/>
    </source>
</evidence>
<comment type="caution">
    <text evidence="9">The sequence shown here is derived from an EMBL/GenBank/DDBJ whole genome shotgun (WGS) entry which is preliminary data.</text>
</comment>
<dbReference type="PANTHER" id="PTHR30506:SF3">
    <property type="entry name" value="UPF0126 INNER MEMBRANE PROTEIN YADS-RELATED"/>
    <property type="match status" value="1"/>
</dbReference>
<feature type="domain" description="Glycine transporter" evidence="8">
    <location>
        <begin position="9"/>
        <end position="83"/>
    </location>
</feature>
<accession>A0ABT6J4S5</accession>
<gene>
    <name evidence="9" type="ORF">QFW77_02280</name>
</gene>
<evidence type="ECO:0000256" key="2">
    <source>
        <dbReference type="ARBA" id="ARBA00008193"/>
    </source>
</evidence>
<evidence type="ECO:0000313" key="9">
    <source>
        <dbReference type="EMBL" id="MDH5821823.1"/>
    </source>
</evidence>
<evidence type="ECO:0000259" key="8">
    <source>
        <dbReference type="Pfam" id="PF03458"/>
    </source>
</evidence>
<dbReference type="EMBL" id="JARXRM010000012">
    <property type="protein sequence ID" value="MDH5821823.1"/>
    <property type="molecule type" value="Genomic_DNA"/>
</dbReference>
<name>A0ABT6J4S5_9GAMM</name>
<organism evidence="9 10">
    <name type="scientific">Luteimonas endophytica</name>
    <dbReference type="NCBI Taxonomy" id="3042023"/>
    <lineage>
        <taxon>Bacteria</taxon>
        <taxon>Pseudomonadati</taxon>
        <taxon>Pseudomonadota</taxon>
        <taxon>Gammaproteobacteria</taxon>
        <taxon>Lysobacterales</taxon>
        <taxon>Lysobacteraceae</taxon>
        <taxon>Luteimonas</taxon>
    </lineage>
</organism>
<reference evidence="9 10" key="1">
    <citation type="submission" date="2023-04" db="EMBL/GenBank/DDBJ databases">
        <title>Luteimonas endophyticus RD2P54.</title>
        <authorList>
            <person name="Sun J.-Q."/>
        </authorList>
    </citation>
    <scope>NUCLEOTIDE SEQUENCE [LARGE SCALE GENOMIC DNA]</scope>
    <source>
        <strain evidence="9 10">RD2P54</strain>
    </source>
</reference>
<feature type="transmembrane region" description="Helical" evidence="7">
    <location>
        <begin position="66"/>
        <end position="83"/>
    </location>
</feature>
<dbReference type="InterPro" id="IPR005115">
    <property type="entry name" value="Gly_transporter"/>
</dbReference>
<feature type="transmembrane region" description="Helical" evidence="7">
    <location>
        <begin position="34"/>
        <end position="54"/>
    </location>
</feature>
<comment type="similarity">
    <text evidence="2">Belongs to the UPF0126 family.</text>
</comment>
<evidence type="ECO:0000256" key="6">
    <source>
        <dbReference type="ARBA" id="ARBA00023136"/>
    </source>
</evidence>
<keyword evidence="6 7" id="KW-0472">Membrane</keyword>
<feature type="transmembrane region" description="Helical" evidence="7">
    <location>
        <begin position="178"/>
        <end position="197"/>
    </location>
</feature>
<evidence type="ECO:0000256" key="7">
    <source>
        <dbReference type="SAM" id="Phobius"/>
    </source>
</evidence>
<keyword evidence="3" id="KW-1003">Cell membrane</keyword>
<feature type="domain" description="Glycine transporter" evidence="8">
    <location>
        <begin position="95"/>
        <end position="166"/>
    </location>
</feature>
<keyword evidence="10" id="KW-1185">Reference proteome</keyword>
<keyword evidence="4 7" id="KW-0812">Transmembrane</keyword>
<feature type="transmembrane region" description="Helical" evidence="7">
    <location>
        <begin position="6"/>
        <end position="27"/>
    </location>
</feature>
<dbReference type="Proteomes" id="UP001156940">
    <property type="component" value="Unassembled WGS sequence"/>
</dbReference>
<proteinExistence type="inferred from homology"/>
<evidence type="ECO:0000256" key="5">
    <source>
        <dbReference type="ARBA" id="ARBA00022989"/>
    </source>
</evidence>
<sequence length="210" mass="21567">MTTALPVLILDLAGTFAFAISGATLGVRKRLDLFGVLVLSFAAATAGGIARDTLIGATPPVALADWRYLAVSLLAGLVTFYSHERVERLRNPVQLFDAVGLALFAVTGAGKALAAGLGPSGAVMLGMLSGIGGGIARDLLVAEIPSVLRREFYAVAALLGAACVVAGDALGWPAAASTIAGAVLCFALRFMAIRRGWQLPVVGGRRPPRR</sequence>
<feature type="transmembrane region" description="Helical" evidence="7">
    <location>
        <begin position="95"/>
        <end position="114"/>
    </location>
</feature>
<comment type="subcellular location">
    <subcellularLocation>
        <location evidence="1">Cell membrane</location>
        <topology evidence="1">Multi-pass membrane protein</topology>
    </subcellularLocation>
</comment>
<evidence type="ECO:0000313" key="10">
    <source>
        <dbReference type="Proteomes" id="UP001156940"/>
    </source>
</evidence>
<keyword evidence="5 7" id="KW-1133">Transmembrane helix</keyword>
<dbReference type="PANTHER" id="PTHR30506">
    <property type="entry name" value="INNER MEMBRANE PROTEIN"/>
    <property type="match status" value="1"/>
</dbReference>
<evidence type="ECO:0000256" key="1">
    <source>
        <dbReference type="ARBA" id="ARBA00004651"/>
    </source>
</evidence>
<evidence type="ECO:0000256" key="3">
    <source>
        <dbReference type="ARBA" id="ARBA00022475"/>
    </source>
</evidence>
<dbReference type="Pfam" id="PF03458">
    <property type="entry name" value="Gly_transporter"/>
    <property type="match status" value="2"/>
</dbReference>
<dbReference type="RefSeq" id="WP_280572610.1">
    <property type="nucleotide sequence ID" value="NZ_JARXRM010000012.1"/>
</dbReference>